<dbReference type="AlphaFoldDB" id="A0A562E3G3"/>
<dbReference type="RefSeq" id="WP_028914736.1">
    <property type="nucleotide sequence ID" value="NZ_VLJS01000024.1"/>
</dbReference>
<dbReference type="EMBL" id="VLJS01000024">
    <property type="protein sequence ID" value="TWH16556.1"/>
    <property type="molecule type" value="Genomic_DNA"/>
</dbReference>
<evidence type="ECO:0000313" key="3">
    <source>
        <dbReference type="Proteomes" id="UP000321583"/>
    </source>
</evidence>
<sequence>MPRNRLPPWHEEFVLPNRRAILIRPIRPEDAAPLHAAFGLLGPEEIRVRFAGGEGGLDLDEAGRLARPDPRQELLLVGAEPYPPGEAMIAGLGRARRVPGTRQAECTILLARYVAGLGLGRHLLQKLVKWGRGRAVDRLFGDIPASNVPMLELAESLGFRPEPEAQVPAGLVRVVLDLARG</sequence>
<accession>A0A562E3G3</accession>
<keyword evidence="3" id="KW-1185">Reference proteome</keyword>
<dbReference type="PROSITE" id="PS51186">
    <property type="entry name" value="GNAT"/>
    <property type="match status" value="1"/>
</dbReference>
<evidence type="ECO:0000259" key="1">
    <source>
        <dbReference type="PROSITE" id="PS51186"/>
    </source>
</evidence>
<dbReference type="GO" id="GO:0016747">
    <property type="term" value="F:acyltransferase activity, transferring groups other than amino-acyl groups"/>
    <property type="evidence" value="ECO:0007669"/>
    <property type="project" value="InterPro"/>
</dbReference>
<evidence type="ECO:0000313" key="2">
    <source>
        <dbReference type="EMBL" id="TWH16556.1"/>
    </source>
</evidence>
<dbReference type="InterPro" id="IPR000182">
    <property type="entry name" value="GNAT_dom"/>
</dbReference>
<comment type="caution">
    <text evidence="2">The sequence shown here is derived from an EMBL/GenBank/DDBJ whole genome shotgun (WGS) entry which is preliminary data.</text>
</comment>
<dbReference type="Proteomes" id="UP000321583">
    <property type="component" value="Unassembled WGS sequence"/>
</dbReference>
<dbReference type="OrthoDB" id="7057406at2"/>
<dbReference type="Gene3D" id="3.40.630.30">
    <property type="match status" value="1"/>
</dbReference>
<reference evidence="2 3" key="1">
    <citation type="submission" date="2019-07" db="EMBL/GenBank/DDBJ databases">
        <title>Genome sequencing of lignin-degrading bacterial isolates.</title>
        <authorList>
            <person name="Gladden J."/>
        </authorList>
    </citation>
    <scope>NUCLEOTIDE SEQUENCE [LARGE SCALE GENOMIC DNA]</scope>
    <source>
        <strain evidence="2 3">J19</strain>
    </source>
</reference>
<proteinExistence type="predicted"/>
<dbReference type="SUPFAM" id="SSF55729">
    <property type="entry name" value="Acyl-CoA N-acyltransferases (Nat)"/>
    <property type="match status" value="1"/>
</dbReference>
<gene>
    <name evidence="2" type="ORF">L613_001200000210</name>
</gene>
<keyword evidence="2" id="KW-0808">Transferase</keyword>
<dbReference type="Pfam" id="PF13302">
    <property type="entry name" value="Acetyltransf_3"/>
    <property type="match status" value="1"/>
</dbReference>
<name>A0A562E3G3_9GAMM</name>
<protein>
    <submittedName>
        <fullName evidence="2">RimJ/RimL family protein N-acetyltransferase</fullName>
    </submittedName>
</protein>
<dbReference type="InterPro" id="IPR016181">
    <property type="entry name" value="Acyl_CoA_acyltransferase"/>
</dbReference>
<feature type="domain" description="N-acetyltransferase" evidence="1">
    <location>
        <begin position="21"/>
        <end position="179"/>
    </location>
</feature>
<organism evidence="2 3">
    <name type="scientific">Pseudoxanthomonas taiwanensis J19</name>
    <dbReference type="NCBI Taxonomy" id="935569"/>
    <lineage>
        <taxon>Bacteria</taxon>
        <taxon>Pseudomonadati</taxon>
        <taxon>Pseudomonadota</taxon>
        <taxon>Gammaproteobacteria</taxon>
        <taxon>Lysobacterales</taxon>
        <taxon>Lysobacteraceae</taxon>
        <taxon>Pseudoxanthomonas</taxon>
    </lineage>
</organism>